<dbReference type="EMBL" id="JAGGKC010000054">
    <property type="protein sequence ID" value="MBP1920964.1"/>
    <property type="molecule type" value="Genomic_DNA"/>
</dbReference>
<sequence length="76" mass="8749">MKGKITKEYLGREGLRSIVKVSNICTICEKEYAAQNIYTSMYCPECAAEVKKEKTRLRVAKYRAKKLTEENKIEGL</sequence>
<name>A0ABS4G8W0_9CLOT</name>
<accession>A0ABS4G8W0</accession>
<reference evidence="1 2" key="1">
    <citation type="submission" date="2021-03" db="EMBL/GenBank/DDBJ databases">
        <title>Genomic Encyclopedia of Type Strains, Phase IV (KMG-IV): sequencing the most valuable type-strain genomes for metagenomic binning, comparative biology and taxonomic classification.</title>
        <authorList>
            <person name="Goeker M."/>
        </authorList>
    </citation>
    <scope>NUCLEOTIDE SEQUENCE [LARGE SCALE GENOMIC DNA]</scope>
    <source>
        <strain evidence="1 2">DSM 6139</strain>
    </source>
</reference>
<comment type="caution">
    <text evidence="1">The sequence shown here is derived from an EMBL/GenBank/DDBJ whole genome shotgun (WGS) entry which is preliminary data.</text>
</comment>
<evidence type="ECO:0000313" key="1">
    <source>
        <dbReference type="EMBL" id="MBP1920964.1"/>
    </source>
</evidence>
<organism evidence="1 2">
    <name type="scientific">Youngiibacter multivorans</name>
    <dbReference type="NCBI Taxonomy" id="937251"/>
    <lineage>
        <taxon>Bacteria</taxon>
        <taxon>Bacillati</taxon>
        <taxon>Bacillota</taxon>
        <taxon>Clostridia</taxon>
        <taxon>Eubacteriales</taxon>
        <taxon>Clostridiaceae</taxon>
        <taxon>Youngiibacter</taxon>
    </lineage>
</organism>
<keyword evidence="2" id="KW-1185">Reference proteome</keyword>
<evidence type="ECO:0000313" key="2">
    <source>
        <dbReference type="Proteomes" id="UP001519271"/>
    </source>
</evidence>
<gene>
    <name evidence="1" type="ORF">J2Z34_003486</name>
</gene>
<dbReference type="RefSeq" id="WP_209461112.1">
    <property type="nucleotide sequence ID" value="NZ_JAGGKC010000054.1"/>
</dbReference>
<proteinExistence type="predicted"/>
<dbReference type="Proteomes" id="UP001519271">
    <property type="component" value="Unassembled WGS sequence"/>
</dbReference>
<protein>
    <submittedName>
        <fullName evidence="1">RNA-binding Zn-ribbon protein involved in translation (DUF1610 family)</fullName>
    </submittedName>
</protein>